<dbReference type="RefSeq" id="XP_007768773.1">
    <property type="nucleotide sequence ID" value="XM_007770583.1"/>
</dbReference>
<accession>A0A5M3MQG4</accession>
<dbReference type="GeneID" id="19205341"/>
<organism evidence="2 3">
    <name type="scientific">Coniophora puteana (strain RWD-64-598)</name>
    <name type="common">Brown rot fungus</name>
    <dbReference type="NCBI Taxonomy" id="741705"/>
    <lineage>
        <taxon>Eukaryota</taxon>
        <taxon>Fungi</taxon>
        <taxon>Dikarya</taxon>
        <taxon>Basidiomycota</taxon>
        <taxon>Agaricomycotina</taxon>
        <taxon>Agaricomycetes</taxon>
        <taxon>Agaricomycetidae</taxon>
        <taxon>Boletales</taxon>
        <taxon>Coniophorineae</taxon>
        <taxon>Coniophoraceae</taxon>
        <taxon>Coniophora</taxon>
    </lineage>
</organism>
<dbReference type="Proteomes" id="UP000053558">
    <property type="component" value="Unassembled WGS sequence"/>
</dbReference>
<proteinExistence type="predicted"/>
<feature type="region of interest" description="Disordered" evidence="1">
    <location>
        <begin position="159"/>
        <end position="182"/>
    </location>
</feature>
<dbReference type="KEGG" id="cput:CONPUDRAFT_165578"/>
<evidence type="ECO:0000256" key="1">
    <source>
        <dbReference type="SAM" id="MobiDB-lite"/>
    </source>
</evidence>
<reference evidence="3" key="1">
    <citation type="journal article" date="2012" name="Science">
        <title>The Paleozoic origin of enzymatic lignin decomposition reconstructed from 31 fungal genomes.</title>
        <authorList>
            <person name="Floudas D."/>
            <person name="Binder M."/>
            <person name="Riley R."/>
            <person name="Barry K."/>
            <person name="Blanchette R.A."/>
            <person name="Henrissat B."/>
            <person name="Martinez A.T."/>
            <person name="Otillar R."/>
            <person name="Spatafora J.W."/>
            <person name="Yadav J.S."/>
            <person name="Aerts A."/>
            <person name="Benoit I."/>
            <person name="Boyd A."/>
            <person name="Carlson A."/>
            <person name="Copeland A."/>
            <person name="Coutinho P.M."/>
            <person name="de Vries R.P."/>
            <person name="Ferreira P."/>
            <person name="Findley K."/>
            <person name="Foster B."/>
            <person name="Gaskell J."/>
            <person name="Glotzer D."/>
            <person name="Gorecki P."/>
            <person name="Heitman J."/>
            <person name="Hesse C."/>
            <person name="Hori C."/>
            <person name="Igarashi K."/>
            <person name="Jurgens J.A."/>
            <person name="Kallen N."/>
            <person name="Kersten P."/>
            <person name="Kohler A."/>
            <person name="Kuees U."/>
            <person name="Kumar T.K.A."/>
            <person name="Kuo A."/>
            <person name="LaButti K."/>
            <person name="Larrondo L.F."/>
            <person name="Lindquist E."/>
            <person name="Ling A."/>
            <person name="Lombard V."/>
            <person name="Lucas S."/>
            <person name="Lundell T."/>
            <person name="Martin R."/>
            <person name="McLaughlin D.J."/>
            <person name="Morgenstern I."/>
            <person name="Morin E."/>
            <person name="Murat C."/>
            <person name="Nagy L.G."/>
            <person name="Nolan M."/>
            <person name="Ohm R.A."/>
            <person name="Patyshakuliyeva A."/>
            <person name="Rokas A."/>
            <person name="Ruiz-Duenas F.J."/>
            <person name="Sabat G."/>
            <person name="Salamov A."/>
            <person name="Samejima M."/>
            <person name="Schmutz J."/>
            <person name="Slot J.C."/>
            <person name="St John F."/>
            <person name="Stenlid J."/>
            <person name="Sun H."/>
            <person name="Sun S."/>
            <person name="Syed K."/>
            <person name="Tsang A."/>
            <person name="Wiebenga A."/>
            <person name="Young D."/>
            <person name="Pisabarro A."/>
            <person name="Eastwood D.C."/>
            <person name="Martin F."/>
            <person name="Cullen D."/>
            <person name="Grigoriev I.V."/>
            <person name="Hibbett D.S."/>
        </authorList>
    </citation>
    <scope>NUCLEOTIDE SEQUENCE [LARGE SCALE GENOMIC DNA]</scope>
    <source>
        <strain evidence="3">RWD-64-598 SS2</strain>
    </source>
</reference>
<keyword evidence="3" id="KW-1185">Reference proteome</keyword>
<comment type="caution">
    <text evidence="2">The sequence shown here is derived from an EMBL/GenBank/DDBJ whole genome shotgun (WGS) entry which is preliminary data.</text>
</comment>
<evidence type="ECO:0000313" key="2">
    <source>
        <dbReference type="EMBL" id="EIW81429.1"/>
    </source>
</evidence>
<name>A0A5M3MQG4_CONPW</name>
<dbReference type="EMBL" id="JH711578">
    <property type="protein sequence ID" value="EIW81429.1"/>
    <property type="molecule type" value="Genomic_DNA"/>
</dbReference>
<protein>
    <submittedName>
        <fullName evidence="2">Uncharacterized protein</fullName>
    </submittedName>
</protein>
<gene>
    <name evidence="2" type="ORF">CONPUDRAFT_165578</name>
</gene>
<dbReference type="AlphaFoldDB" id="A0A5M3MQG4"/>
<sequence>MDLPIPHNFPIGTHHLYNYELMAAYKEHGHTKENKESLRSWVRRPRGPELIQKHREQPVHAAMFKDDRYNLPMEDGESTLRRHPHESPHPAVRKQLHPLEAAGQADVFKHRAIVSWLWSVRAYWKAQNGNTNPLATLPPELAHLYLKLSGEAPSRAFIPTGDGTSLPPLKFAEGPAPKKDRTRMNERTITLWRWLEEGNGWNRMMARPLT</sequence>
<evidence type="ECO:0000313" key="3">
    <source>
        <dbReference type="Proteomes" id="UP000053558"/>
    </source>
</evidence>